<dbReference type="InterPro" id="IPR058637">
    <property type="entry name" value="YknX-like_C"/>
</dbReference>
<name>A0A2P8GBX4_9BACT</name>
<evidence type="ECO:0000259" key="3">
    <source>
        <dbReference type="Pfam" id="PF25973"/>
    </source>
</evidence>
<dbReference type="InterPro" id="IPR058792">
    <property type="entry name" value="Beta-barrel_RND_2"/>
</dbReference>
<dbReference type="Pfam" id="PF25973">
    <property type="entry name" value="BSH_CzcB"/>
    <property type="match status" value="1"/>
</dbReference>
<gene>
    <name evidence="5" type="ORF">CLV60_103338</name>
</gene>
<dbReference type="Gene3D" id="2.40.30.170">
    <property type="match status" value="1"/>
</dbReference>
<dbReference type="EMBL" id="PYAS01000003">
    <property type="protein sequence ID" value="PSL31472.1"/>
    <property type="molecule type" value="Genomic_DNA"/>
</dbReference>
<evidence type="ECO:0000313" key="6">
    <source>
        <dbReference type="Proteomes" id="UP000241964"/>
    </source>
</evidence>
<dbReference type="OrthoDB" id="1114717at2"/>
<evidence type="ECO:0000259" key="4">
    <source>
        <dbReference type="Pfam" id="PF25989"/>
    </source>
</evidence>
<dbReference type="Proteomes" id="UP000241964">
    <property type="component" value="Unassembled WGS sequence"/>
</dbReference>
<dbReference type="PROSITE" id="PS51257">
    <property type="entry name" value="PROKAR_LIPOPROTEIN"/>
    <property type="match status" value="1"/>
</dbReference>
<dbReference type="Gene3D" id="2.40.420.20">
    <property type="match status" value="1"/>
</dbReference>
<feature type="domain" description="CusB-like beta-barrel" evidence="2">
    <location>
        <begin position="220"/>
        <end position="292"/>
    </location>
</feature>
<organism evidence="5 6">
    <name type="scientific">Dyadobacter jiangsuensis</name>
    <dbReference type="NCBI Taxonomy" id="1591085"/>
    <lineage>
        <taxon>Bacteria</taxon>
        <taxon>Pseudomonadati</taxon>
        <taxon>Bacteroidota</taxon>
        <taxon>Cytophagia</taxon>
        <taxon>Cytophagales</taxon>
        <taxon>Spirosomataceae</taxon>
        <taxon>Dyadobacter</taxon>
    </lineage>
</organism>
<keyword evidence="6" id="KW-1185">Reference proteome</keyword>
<dbReference type="PANTHER" id="PTHR30469">
    <property type="entry name" value="MULTIDRUG RESISTANCE PROTEIN MDTA"/>
    <property type="match status" value="1"/>
</dbReference>
<dbReference type="Gene3D" id="2.40.50.100">
    <property type="match status" value="1"/>
</dbReference>
<reference evidence="5 6" key="1">
    <citation type="submission" date="2018-03" db="EMBL/GenBank/DDBJ databases">
        <title>Genomic Encyclopedia of Archaeal and Bacterial Type Strains, Phase II (KMG-II): from individual species to whole genera.</title>
        <authorList>
            <person name="Goeker M."/>
        </authorList>
    </citation>
    <scope>NUCLEOTIDE SEQUENCE [LARGE SCALE GENOMIC DNA]</scope>
    <source>
        <strain evidence="5 6">DSM 29057</strain>
    </source>
</reference>
<dbReference type="Pfam" id="PF25989">
    <property type="entry name" value="YknX_C"/>
    <property type="match status" value="1"/>
</dbReference>
<dbReference type="NCBIfam" id="TIGR01730">
    <property type="entry name" value="RND_mfp"/>
    <property type="match status" value="1"/>
</dbReference>
<proteinExistence type="inferred from homology"/>
<evidence type="ECO:0000259" key="2">
    <source>
        <dbReference type="Pfam" id="PF25954"/>
    </source>
</evidence>
<dbReference type="SUPFAM" id="SSF111369">
    <property type="entry name" value="HlyD-like secretion proteins"/>
    <property type="match status" value="1"/>
</dbReference>
<protein>
    <submittedName>
        <fullName evidence="5">RND family efflux transporter MFP subunit</fullName>
    </submittedName>
</protein>
<dbReference type="AlphaFoldDB" id="A0A2P8GBX4"/>
<comment type="caution">
    <text evidence="5">The sequence shown here is derived from an EMBL/GenBank/DDBJ whole genome shotgun (WGS) entry which is preliminary data.</text>
</comment>
<dbReference type="InterPro" id="IPR006143">
    <property type="entry name" value="RND_pump_MFP"/>
</dbReference>
<evidence type="ECO:0000313" key="5">
    <source>
        <dbReference type="EMBL" id="PSL31472.1"/>
    </source>
</evidence>
<evidence type="ECO:0000256" key="1">
    <source>
        <dbReference type="ARBA" id="ARBA00009477"/>
    </source>
</evidence>
<sequence length="380" mass="41127">MKTNRYNGLLWLLGMGLFASCSSSESSGSKPAQKAKTQDAVTYRIGEVSEAKVGQEIQLPGEFMAFQEVSIYPKADGFVEKVLVDRGSQVRKGEILMVLEAPETEQQLVAARSNYLKAQAVLVASKEHYRRLKASTRITGSVSALDLESAQAKMMADSASAMGEQANLAALTQIKSYLIVRAPFDGIITERNVHPGALVGAGLKQTGPMLNLQQQDRLRLVVDVPENYSLGLKKGKPVSYHINAIPGENFKGTISRRSGNMNLKFRSETVEIDVSNASRRIKPGMFAEVSLLPEATEGALTVPATAVVASTERQYVIRVDAAGNAEFVDVRTGQKSSNLTEVFGNLRKGDKIVVNARNDLRQGMKLPASSGDMAQGSVKY</sequence>
<dbReference type="RefSeq" id="WP_106594807.1">
    <property type="nucleotide sequence ID" value="NZ_PYAS01000003.1"/>
</dbReference>
<accession>A0A2P8GBX4</accession>
<dbReference type="InterPro" id="IPR058647">
    <property type="entry name" value="BSH_CzcB-like"/>
</dbReference>
<dbReference type="PANTHER" id="PTHR30469:SF37">
    <property type="entry name" value="RAGD PROTEIN"/>
    <property type="match status" value="1"/>
</dbReference>
<dbReference type="Pfam" id="PF25954">
    <property type="entry name" value="Beta-barrel_RND_2"/>
    <property type="match status" value="1"/>
</dbReference>
<feature type="domain" description="YknX-like C-terminal permuted SH3-like" evidence="4">
    <location>
        <begin position="299"/>
        <end position="365"/>
    </location>
</feature>
<feature type="domain" description="CzcB-like barrel-sandwich hybrid" evidence="3">
    <location>
        <begin position="69"/>
        <end position="200"/>
    </location>
</feature>
<dbReference type="Gene3D" id="1.10.287.470">
    <property type="entry name" value="Helix hairpin bin"/>
    <property type="match status" value="1"/>
</dbReference>
<comment type="similarity">
    <text evidence="1">Belongs to the membrane fusion protein (MFP) (TC 8.A.1) family.</text>
</comment>
<dbReference type="GO" id="GO:0015562">
    <property type="term" value="F:efflux transmembrane transporter activity"/>
    <property type="evidence" value="ECO:0007669"/>
    <property type="project" value="TreeGrafter"/>
</dbReference>
<dbReference type="GO" id="GO:1990281">
    <property type="term" value="C:efflux pump complex"/>
    <property type="evidence" value="ECO:0007669"/>
    <property type="project" value="TreeGrafter"/>
</dbReference>